<comment type="caution">
    <text evidence="2">The sequence shown here is derived from an EMBL/GenBank/DDBJ whole genome shotgun (WGS) entry which is preliminary data.</text>
</comment>
<evidence type="ECO:0000313" key="2">
    <source>
        <dbReference type="EMBL" id="EWT07769.1"/>
    </source>
</evidence>
<evidence type="ECO:0000256" key="1">
    <source>
        <dbReference type="SAM" id="Phobius"/>
    </source>
</evidence>
<evidence type="ECO:0000313" key="3">
    <source>
        <dbReference type="Proteomes" id="UP000019494"/>
    </source>
</evidence>
<dbReference type="Proteomes" id="UP000019494">
    <property type="component" value="Unassembled WGS sequence"/>
</dbReference>
<keyword evidence="1" id="KW-0812">Transmembrane</keyword>
<feature type="transmembrane region" description="Helical" evidence="1">
    <location>
        <begin position="36"/>
        <end position="60"/>
    </location>
</feature>
<protein>
    <submittedName>
        <fullName evidence="2">Uncharacterized protein</fullName>
    </submittedName>
</protein>
<keyword evidence="1" id="KW-0472">Membrane</keyword>
<reference evidence="3" key="1">
    <citation type="submission" date="2013-08" db="EMBL/GenBank/DDBJ databases">
        <title>Intrasporangium oryzae NRRL B-24470.</title>
        <authorList>
            <person name="Liu H."/>
            <person name="Wang G."/>
        </authorList>
    </citation>
    <scope>NUCLEOTIDE SEQUENCE [LARGE SCALE GENOMIC DNA]</scope>
    <source>
        <strain evidence="3">Q5-1</strain>
    </source>
</reference>
<dbReference type="EMBL" id="AWQS01000005">
    <property type="protein sequence ID" value="EWT07769.1"/>
    <property type="molecule type" value="Genomic_DNA"/>
</dbReference>
<dbReference type="RefSeq" id="WP_034712530.1">
    <property type="nucleotide sequence ID" value="NZ_AWQS01000005.1"/>
</dbReference>
<organism evidence="2 3">
    <name type="scientific">Intrasporangium chromatireducens Q5-1</name>
    <dbReference type="NCBI Taxonomy" id="584657"/>
    <lineage>
        <taxon>Bacteria</taxon>
        <taxon>Bacillati</taxon>
        <taxon>Actinomycetota</taxon>
        <taxon>Actinomycetes</taxon>
        <taxon>Micrococcales</taxon>
        <taxon>Intrasporangiaceae</taxon>
        <taxon>Intrasporangium</taxon>
    </lineage>
</organism>
<keyword evidence="3" id="KW-1185">Reference proteome</keyword>
<dbReference type="AlphaFoldDB" id="W9GV68"/>
<gene>
    <name evidence="2" type="ORF">N864_23595</name>
</gene>
<name>W9GV68_9MICO</name>
<accession>W9GV68</accession>
<keyword evidence="1" id="KW-1133">Transmembrane helix</keyword>
<sequence length="75" mass="7933">MTAIDRVRRNFWVLVAATILSVGILSQTLRMPAGHLTALLTAVSAVAALASLSLAGRILVVSTRKGRAPARRRAP</sequence>
<proteinExistence type="predicted"/>